<proteinExistence type="predicted"/>
<keyword evidence="3" id="KW-1185">Reference proteome</keyword>
<evidence type="ECO:0000313" key="3">
    <source>
        <dbReference type="Proteomes" id="UP000799421"/>
    </source>
</evidence>
<sequence length="57" mass="6428">MSFFKDICPSYWRATRWAVRRPHPGPAVDVSGKGFGEPFPSRLHLMRSGQSGQPGKR</sequence>
<dbReference type="EMBL" id="MU006002">
    <property type="protein sequence ID" value="KAF2858822.1"/>
    <property type="molecule type" value="Genomic_DNA"/>
</dbReference>
<gene>
    <name evidence="2" type="ORF">K470DRAFT_259427</name>
</gene>
<organism evidence="2 3">
    <name type="scientific">Piedraia hortae CBS 480.64</name>
    <dbReference type="NCBI Taxonomy" id="1314780"/>
    <lineage>
        <taxon>Eukaryota</taxon>
        <taxon>Fungi</taxon>
        <taxon>Dikarya</taxon>
        <taxon>Ascomycota</taxon>
        <taxon>Pezizomycotina</taxon>
        <taxon>Dothideomycetes</taxon>
        <taxon>Dothideomycetidae</taxon>
        <taxon>Capnodiales</taxon>
        <taxon>Piedraiaceae</taxon>
        <taxon>Piedraia</taxon>
    </lineage>
</organism>
<dbReference type="Proteomes" id="UP000799421">
    <property type="component" value="Unassembled WGS sequence"/>
</dbReference>
<evidence type="ECO:0000313" key="2">
    <source>
        <dbReference type="EMBL" id="KAF2858822.1"/>
    </source>
</evidence>
<accession>A0A6A7BUS0</accession>
<feature type="compositionally biased region" description="Polar residues" evidence="1">
    <location>
        <begin position="48"/>
        <end position="57"/>
    </location>
</feature>
<reference evidence="2" key="1">
    <citation type="journal article" date="2020" name="Stud. Mycol.">
        <title>101 Dothideomycetes genomes: a test case for predicting lifestyles and emergence of pathogens.</title>
        <authorList>
            <person name="Haridas S."/>
            <person name="Albert R."/>
            <person name="Binder M."/>
            <person name="Bloem J."/>
            <person name="Labutti K."/>
            <person name="Salamov A."/>
            <person name="Andreopoulos B."/>
            <person name="Baker S."/>
            <person name="Barry K."/>
            <person name="Bills G."/>
            <person name="Bluhm B."/>
            <person name="Cannon C."/>
            <person name="Castanera R."/>
            <person name="Culley D."/>
            <person name="Daum C."/>
            <person name="Ezra D."/>
            <person name="Gonzalez J."/>
            <person name="Henrissat B."/>
            <person name="Kuo A."/>
            <person name="Liang C."/>
            <person name="Lipzen A."/>
            <person name="Lutzoni F."/>
            <person name="Magnuson J."/>
            <person name="Mondo S."/>
            <person name="Nolan M."/>
            <person name="Ohm R."/>
            <person name="Pangilinan J."/>
            <person name="Park H.-J."/>
            <person name="Ramirez L."/>
            <person name="Alfaro M."/>
            <person name="Sun H."/>
            <person name="Tritt A."/>
            <person name="Yoshinaga Y."/>
            <person name="Zwiers L.-H."/>
            <person name="Turgeon B."/>
            <person name="Goodwin S."/>
            <person name="Spatafora J."/>
            <person name="Crous P."/>
            <person name="Grigoriev I."/>
        </authorList>
    </citation>
    <scope>NUCLEOTIDE SEQUENCE</scope>
    <source>
        <strain evidence="2">CBS 480.64</strain>
    </source>
</reference>
<evidence type="ECO:0000256" key="1">
    <source>
        <dbReference type="SAM" id="MobiDB-lite"/>
    </source>
</evidence>
<feature type="region of interest" description="Disordered" evidence="1">
    <location>
        <begin position="26"/>
        <end position="57"/>
    </location>
</feature>
<protein>
    <submittedName>
        <fullName evidence="2">Uncharacterized protein</fullName>
    </submittedName>
</protein>
<dbReference type="AlphaFoldDB" id="A0A6A7BUS0"/>
<name>A0A6A7BUS0_9PEZI</name>